<sequence>MHFIDPARGGKNGGVLSIDHGSECLQERVCVDCPDPGEMRVLQKNIDKKTFS</sequence>
<gene>
    <name evidence="1" type="ORF">ASZ90_016720</name>
</gene>
<accession>A0A0W8EFC4</accession>
<comment type="caution">
    <text evidence="1">The sequence shown here is derived from an EMBL/GenBank/DDBJ whole genome shotgun (WGS) entry which is preliminary data.</text>
</comment>
<proteinExistence type="predicted"/>
<protein>
    <submittedName>
        <fullName evidence="1">Uncharacterized protein</fullName>
    </submittedName>
</protein>
<evidence type="ECO:0000313" key="1">
    <source>
        <dbReference type="EMBL" id="KUG07150.1"/>
    </source>
</evidence>
<dbReference type="AlphaFoldDB" id="A0A0W8EFC4"/>
<dbReference type="EMBL" id="LNQE01001763">
    <property type="protein sequence ID" value="KUG07150.1"/>
    <property type="molecule type" value="Genomic_DNA"/>
</dbReference>
<reference evidence="1" key="1">
    <citation type="journal article" date="2015" name="Proc. Natl. Acad. Sci. U.S.A.">
        <title>Networks of energetic and metabolic interactions define dynamics in microbial communities.</title>
        <authorList>
            <person name="Embree M."/>
            <person name="Liu J.K."/>
            <person name="Al-Bassam M.M."/>
            <person name="Zengler K."/>
        </authorList>
    </citation>
    <scope>NUCLEOTIDE SEQUENCE</scope>
</reference>
<organism evidence="1">
    <name type="scientific">hydrocarbon metagenome</name>
    <dbReference type="NCBI Taxonomy" id="938273"/>
    <lineage>
        <taxon>unclassified sequences</taxon>
        <taxon>metagenomes</taxon>
        <taxon>ecological metagenomes</taxon>
    </lineage>
</organism>
<name>A0A0W8EFC4_9ZZZZ</name>